<dbReference type="PANTHER" id="PTHR33273">
    <property type="entry name" value="DOMAIN-CONTAINING PROTEIN, PUTATIVE-RELATED"/>
    <property type="match status" value="1"/>
</dbReference>
<reference evidence="2 3" key="1">
    <citation type="journal article" date="2015" name="Genome Biol. Evol.">
        <title>The genome of winter moth (Operophtera brumata) provides a genomic perspective on sexual dimorphism and phenology.</title>
        <authorList>
            <person name="Derks M.F."/>
            <person name="Smit S."/>
            <person name="Salis L."/>
            <person name="Schijlen E."/>
            <person name="Bossers A."/>
            <person name="Mateman C."/>
            <person name="Pijl A.S."/>
            <person name="de Ridder D."/>
            <person name="Groenen M.A."/>
            <person name="Visser M.E."/>
            <person name="Megens H.J."/>
        </authorList>
    </citation>
    <scope>NUCLEOTIDE SEQUENCE [LARGE SCALE GENOMIC DNA]</scope>
    <source>
        <strain evidence="2">WM2013NL</strain>
        <tissue evidence="2">Head and thorax</tissue>
    </source>
</reference>
<evidence type="ECO:0000256" key="1">
    <source>
        <dbReference type="SAM" id="MobiDB-lite"/>
    </source>
</evidence>
<protein>
    <submittedName>
        <fullName evidence="2">Gag-like protein</fullName>
    </submittedName>
</protein>
<feature type="compositionally biased region" description="Low complexity" evidence="1">
    <location>
        <begin position="70"/>
        <end position="88"/>
    </location>
</feature>
<feature type="region of interest" description="Disordered" evidence="1">
    <location>
        <begin position="509"/>
        <end position="655"/>
    </location>
</feature>
<proteinExistence type="predicted"/>
<feature type="region of interest" description="Disordered" evidence="1">
    <location>
        <begin position="172"/>
        <end position="285"/>
    </location>
</feature>
<sequence>MSGRGTSSGEGSARGRSPPPPQRVVADTDTDMPASGASSRASSSSRERTRSRTQGSLNEGQKKVLERFYATKASSSTTAQTTSAPTSPKKVKTKKPKMPPPPPMKPLSPQSELNQSFVILQRLIEGRCLPSRYLGLLRTALEKDEKEIKTMTVPSAEETAIVDHYRTMAIPAVGTRRKRDSEGESTELATKRPCAYSPLPYPSALPQREEMTSATLPPPPPPSPPPPSGPASSYASAAGRSPSGASSLAGRRPTSSTPPLTGQAQSPPASVAPPPDSGPAPIQKIRYPPLIVESLTNWSTHFKTLKERLGHAPNARPFGKGVRFSPETANEYRMIQAYLTELEKTEPVTWFSYSLPEDRSLKVAIRGLPADTPTSEIASELRGLGFEPEAIRAIQASKGRPGCIFFAMMKQTANLTPAIYNITELLCMPGVIIESWNSKKGPAQCHRCQAFRHSSHNCHRPIACVRCGGHHYAADCPRPREMPPTCVNCEGAHTANSKTCPAFRKEARNRRAGTTAYTASAAPALHRARSRSGGNRPPPSAPETRASTQPPLDSVGGSLMAPANLPTARSAPLKVKKKKMLRKKKNLQFYDADTDAPSTTDPRPPRRVTPAVAPSRTSAPPPGTAQTAPQDQPKNKGRLPRTPPPQVPYDRSFIS</sequence>
<feature type="compositionally biased region" description="Low complexity" evidence="1">
    <location>
        <begin position="35"/>
        <end position="44"/>
    </location>
</feature>
<dbReference type="PANTHER" id="PTHR33273:SF2">
    <property type="entry name" value="ENDONUCLEASE_EXONUCLEASE_PHOSPHATASE DOMAIN-CONTAINING PROTEIN"/>
    <property type="match status" value="1"/>
</dbReference>
<comment type="caution">
    <text evidence="2">The sequence shown here is derived from an EMBL/GenBank/DDBJ whole genome shotgun (WGS) entry which is preliminary data.</text>
</comment>
<accession>A0A0L7L3U1</accession>
<feature type="compositionally biased region" description="Polar residues" evidence="1">
    <location>
        <begin position="1"/>
        <end position="10"/>
    </location>
</feature>
<feature type="compositionally biased region" description="Pro residues" evidence="1">
    <location>
        <begin position="216"/>
        <end position="229"/>
    </location>
</feature>
<feature type="compositionally biased region" description="Low complexity" evidence="1">
    <location>
        <begin position="608"/>
        <end position="632"/>
    </location>
</feature>
<dbReference type="Proteomes" id="UP000037510">
    <property type="component" value="Unassembled WGS sequence"/>
</dbReference>
<dbReference type="AlphaFoldDB" id="A0A0L7L3U1"/>
<keyword evidence="3" id="KW-1185">Reference proteome</keyword>
<name>A0A0L7L3U1_OPEBR</name>
<dbReference type="EMBL" id="JTDY01003188">
    <property type="protein sequence ID" value="KOB69996.1"/>
    <property type="molecule type" value="Genomic_DNA"/>
</dbReference>
<feature type="region of interest" description="Disordered" evidence="1">
    <location>
        <begin position="1"/>
        <end position="110"/>
    </location>
</feature>
<evidence type="ECO:0000313" key="2">
    <source>
        <dbReference type="EMBL" id="KOB69996.1"/>
    </source>
</evidence>
<gene>
    <name evidence="2" type="ORF">OBRU01_15905</name>
</gene>
<evidence type="ECO:0000313" key="3">
    <source>
        <dbReference type="Proteomes" id="UP000037510"/>
    </source>
</evidence>
<feature type="compositionally biased region" description="Basic residues" evidence="1">
    <location>
        <begin position="574"/>
        <end position="586"/>
    </location>
</feature>
<feature type="compositionally biased region" description="Low complexity" evidence="1">
    <location>
        <begin position="230"/>
        <end position="250"/>
    </location>
</feature>
<organism evidence="2 3">
    <name type="scientific">Operophtera brumata</name>
    <name type="common">Winter moth</name>
    <name type="synonym">Phalaena brumata</name>
    <dbReference type="NCBI Taxonomy" id="104452"/>
    <lineage>
        <taxon>Eukaryota</taxon>
        <taxon>Metazoa</taxon>
        <taxon>Ecdysozoa</taxon>
        <taxon>Arthropoda</taxon>
        <taxon>Hexapoda</taxon>
        <taxon>Insecta</taxon>
        <taxon>Pterygota</taxon>
        <taxon>Neoptera</taxon>
        <taxon>Endopterygota</taxon>
        <taxon>Lepidoptera</taxon>
        <taxon>Glossata</taxon>
        <taxon>Ditrysia</taxon>
        <taxon>Geometroidea</taxon>
        <taxon>Geometridae</taxon>
        <taxon>Larentiinae</taxon>
        <taxon>Operophtera</taxon>
    </lineage>
</organism>
<dbReference type="STRING" id="104452.A0A0L7L3U1"/>
<feature type="compositionally biased region" description="Polar residues" evidence="1">
    <location>
        <begin position="253"/>
        <end position="265"/>
    </location>
</feature>